<dbReference type="InterPro" id="IPR003599">
    <property type="entry name" value="Ig_sub"/>
</dbReference>
<organism evidence="2 3">
    <name type="scientific">Terrapene triunguis</name>
    <name type="common">Three-toed box turtle</name>
    <dbReference type="NCBI Taxonomy" id="2587831"/>
    <lineage>
        <taxon>Eukaryota</taxon>
        <taxon>Metazoa</taxon>
        <taxon>Chordata</taxon>
        <taxon>Craniata</taxon>
        <taxon>Vertebrata</taxon>
        <taxon>Euteleostomi</taxon>
        <taxon>Archelosauria</taxon>
        <taxon>Testudinata</taxon>
        <taxon>Testudines</taxon>
        <taxon>Cryptodira</taxon>
        <taxon>Durocryptodira</taxon>
        <taxon>Testudinoidea</taxon>
        <taxon>Emydidae</taxon>
        <taxon>Terrapene</taxon>
    </lineage>
</organism>
<dbReference type="SMART" id="SM00409">
    <property type="entry name" value="IG"/>
    <property type="match status" value="2"/>
</dbReference>
<dbReference type="InterPro" id="IPR013098">
    <property type="entry name" value="Ig_I-set"/>
</dbReference>
<reference evidence="2" key="1">
    <citation type="submission" date="2025-08" db="UniProtKB">
        <authorList>
            <consortium name="Ensembl"/>
        </authorList>
    </citation>
    <scope>IDENTIFICATION</scope>
</reference>
<dbReference type="GeneTree" id="ENSGT00990000211976"/>
<name>A0A674IT65_9SAUR</name>
<reference evidence="2" key="2">
    <citation type="submission" date="2025-09" db="UniProtKB">
        <authorList>
            <consortium name="Ensembl"/>
        </authorList>
    </citation>
    <scope>IDENTIFICATION</scope>
</reference>
<dbReference type="SUPFAM" id="SSF48726">
    <property type="entry name" value="Immunoglobulin"/>
    <property type="match status" value="2"/>
</dbReference>
<dbReference type="Proteomes" id="UP000472274">
    <property type="component" value="Unplaced"/>
</dbReference>
<dbReference type="InParanoid" id="A0A674IT65"/>
<dbReference type="Gene3D" id="2.60.40.10">
    <property type="entry name" value="Immunoglobulins"/>
    <property type="match status" value="2"/>
</dbReference>
<proteinExistence type="predicted"/>
<feature type="domain" description="Immunoglobulin" evidence="1">
    <location>
        <begin position="73"/>
        <end position="154"/>
    </location>
</feature>
<keyword evidence="3" id="KW-1185">Reference proteome</keyword>
<sequence length="168" mass="18491">MNRIPSWGAAFTHSLFTLPKGKTPLVSRSELNKQEMSKGNFSLILSQLEHSDAGKYVCVVGSRTFKVQLQVFEGDGYLLQGDNLTLSIQGSSSASVTWSNNRKDKVTATQSRELKNGGLSLQIHNLQAEDSGTWRFHITSLSAKLDIPYKVLVIGKKSMDLSQIFADA</sequence>
<dbReference type="InterPro" id="IPR013783">
    <property type="entry name" value="Ig-like_fold"/>
</dbReference>
<dbReference type="Ensembl" id="ENSTMTT00000012575.1">
    <property type="protein sequence ID" value="ENSTMTP00000012150.1"/>
    <property type="gene ID" value="ENSTMTG00000008800.1"/>
</dbReference>
<evidence type="ECO:0000313" key="3">
    <source>
        <dbReference type="Proteomes" id="UP000472274"/>
    </source>
</evidence>
<dbReference type="PANTHER" id="PTHR11422">
    <property type="entry name" value="T-CELL SURFACE GLYCOPROTEIN CD4"/>
    <property type="match status" value="1"/>
</dbReference>
<dbReference type="PANTHER" id="PTHR11422:SF0">
    <property type="entry name" value="T-CELL SURFACE GLYCOPROTEIN CD4"/>
    <property type="match status" value="1"/>
</dbReference>
<feature type="domain" description="Immunoglobulin" evidence="1">
    <location>
        <begin position="5"/>
        <end position="72"/>
    </location>
</feature>
<evidence type="ECO:0000259" key="1">
    <source>
        <dbReference type="SMART" id="SM00409"/>
    </source>
</evidence>
<protein>
    <recommendedName>
        <fullName evidence="1">Immunoglobulin domain-containing protein</fullName>
    </recommendedName>
</protein>
<dbReference type="InterPro" id="IPR036179">
    <property type="entry name" value="Ig-like_dom_sf"/>
</dbReference>
<evidence type="ECO:0000313" key="2">
    <source>
        <dbReference type="Ensembl" id="ENSTMTP00000012150.1"/>
    </source>
</evidence>
<dbReference type="Pfam" id="PF07679">
    <property type="entry name" value="I-set"/>
    <property type="match status" value="1"/>
</dbReference>
<dbReference type="AlphaFoldDB" id="A0A674IT65"/>
<accession>A0A674IT65</accession>